<organism evidence="2 3">
    <name type="scientific">Hydnum rufescens UP504</name>
    <dbReference type="NCBI Taxonomy" id="1448309"/>
    <lineage>
        <taxon>Eukaryota</taxon>
        <taxon>Fungi</taxon>
        <taxon>Dikarya</taxon>
        <taxon>Basidiomycota</taxon>
        <taxon>Agaricomycotina</taxon>
        <taxon>Agaricomycetes</taxon>
        <taxon>Cantharellales</taxon>
        <taxon>Hydnaceae</taxon>
        <taxon>Hydnum</taxon>
    </lineage>
</organism>
<accession>A0A9P6B9I0</accession>
<dbReference type="EMBL" id="MU128915">
    <property type="protein sequence ID" value="KAF9519959.1"/>
    <property type="molecule type" value="Genomic_DNA"/>
</dbReference>
<dbReference type="AlphaFoldDB" id="A0A9P6B9I0"/>
<evidence type="ECO:0000313" key="3">
    <source>
        <dbReference type="Proteomes" id="UP000886523"/>
    </source>
</evidence>
<keyword evidence="3" id="KW-1185">Reference proteome</keyword>
<reference evidence="2" key="1">
    <citation type="journal article" date="2020" name="Nat. Commun.">
        <title>Large-scale genome sequencing of mycorrhizal fungi provides insights into the early evolution of symbiotic traits.</title>
        <authorList>
            <person name="Miyauchi S."/>
            <person name="Kiss E."/>
            <person name="Kuo A."/>
            <person name="Drula E."/>
            <person name="Kohler A."/>
            <person name="Sanchez-Garcia M."/>
            <person name="Morin E."/>
            <person name="Andreopoulos B."/>
            <person name="Barry K.W."/>
            <person name="Bonito G."/>
            <person name="Buee M."/>
            <person name="Carver A."/>
            <person name="Chen C."/>
            <person name="Cichocki N."/>
            <person name="Clum A."/>
            <person name="Culley D."/>
            <person name="Crous P.W."/>
            <person name="Fauchery L."/>
            <person name="Girlanda M."/>
            <person name="Hayes R.D."/>
            <person name="Keri Z."/>
            <person name="LaButti K."/>
            <person name="Lipzen A."/>
            <person name="Lombard V."/>
            <person name="Magnuson J."/>
            <person name="Maillard F."/>
            <person name="Murat C."/>
            <person name="Nolan M."/>
            <person name="Ohm R.A."/>
            <person name="Pangilinan J."/>
            <person name="Pereira M.F."/>
            <person name="Perotto S."/>
            <person name="Peter M."/>
            <person name="Pfister S."/>
            <person name="Riley R."/>
            <person name="Sitrit Y."/>
            <person name="Stielow J.B."/>
            <person name="Szollosi G."/>
            <person name="Zifcakova L."/>
            <person name="Stursova M."/>
            <person name="Spatafora J.W."/>
            <person name="Tedersoo L."/>
            <person name="Vaario L.M."/>
            <person name="Yamada A."/>
            <person name="Yan M."/>
            <person name="Wang P."/>
            <person name="Xu J."/>
            <person name="Bruns T."/>
            <person name="Baldrian P."/>
            <person name="Vilgalys R."/>
            <person name="Dunand C."/>
            <person name="Henrissat B."/>
            <person name="Grigoriev I.V."/>
            <person name="Hibbett D."/>
            <person name="Nagy L.G."/>
            <person name="Martin F.M."/>
        </authorList>
    </citation>
    <scope>NUCLEOTIDE SEQUENCE</scope>
    <source>
        <strain evidence="2">UP504</strain>
    </source>
</reference>
<dbReference type="Proteomes" id="UP000886523">
    <property type="component" value="Unassembled WGS sequence"/>
</dbReference>
<gene>
    <name evidence="2" type="ORF">BS47DRAFT_1357959</name>
</gene>
<proteinExistence type="predicted"/>
<sequence>MAGLPPILQEQDFATNKKLRNTWETLYLIGAAVKPLDRDPISAFQNFLINGHMRYLPPGSTTIGDAQQDHSLGNRQYQMNMPHDWERMALDNPARIRTEIVLGIRQPGVNQPLLFSQALPVQPQGMMYNPPPMPPPAQGMVQGMHNQYYNTVPNMQLARPLPQLAMVEANPPVLPLNQSTAPAQNGTIRITVEKDSTSTTKATTTGSILSQFDQSPKDVLAQVITTMGIDLAIHRIGYRLPGDTKSGLPHELKSEEDMAAALDKIKGIITRAKMAKDQKALVIINVILAEYDSPSPETASSAPGMTVSPSAVYSPRGMKSS</sequence>
<feature type="compositionally biased region" description="Polar residues" evidence="1">
    <location>
        <begin position="295"/>
        <end position="311"/>
    </location>
</feature>
<comment type="caution">
    <text evidence="2">The sequence shown here is derived from an EMBL/GenBank/DDBJ whole genome shotgun (WGS) entry which is preliminary data.</text>
</comment>
<feature type="region of interest" description="Disordered" evidence="1">
    <location>
        <begin position="294"/>
        <end position="321"/>
    </location>
</feature>
<evidence type="ECO:0000313" key="2">
    <source>
        <dbReference type="EMBL" id="KAF9519959.1"/>
    </source>
</evidence>
<name>A0A9P6B9I0_9AGAM</name>
<feature type="non-terminal residue" evidence="2">
    <location>
        <position position="321"/>
    </location>
</feature>
<dbReference type="OrthoDB" id="3329170at2759"/>
<evidence type="ECO:0000256" key="1">
    <source>
        <dbReference type="SAM" id="MobiDB-lite"/>
    </source>
</evidence>
<protein>
    <submittedName>
        <fullName evidence="2">Uncharacterized protein</fullName>
    </submittedName>
</protein>